<evidence type="ECO:0000313" key="5">
    <source>
        <dbReference type="Proteomes" id="UP000571857"/>
    </source>
</evidence>
<evidence type="ECO:0000313" key="1">
    <source>
        <dbReference type="EMBL" id="MBA0971504.1"/>
    </source>
</evidence>
<accession>A0A2K3QXN3</accession>
<dbReference type="EMBL" id="CP050485">
    <property type="protein sequence ID" value="QOG28337.1"/>
    <property type="molecule type" value="Genomic_DNA"/>
</dbReference>
<dbReference type="Proteomes" id="UP000571857">
    <property type="component" value="Unassembled WGS sequence"/>
</dbReference>
<reference evidence="2 6" key="3">
    <citation type="submission" date="2023-06" db="EMBL/GenBank/DDBJ databases">
        <title>Acute promotion of culturable opportunistic pathogens and persistent increase of antibiotic resistance following antibiotic exposure in mouse gut microbiota.</title>
        <authorList>
            <person name="Li L."/>
            <person name="Wang B."/>
            <person name="Sun Y."/>
            <person name="Wang M."/>
            <person name="Xu H."/>
        </authorList>
    </citation>
    <scope>NUCLEOTIDE SEQUENCE [LARGE SCALE GENOMIC DNA]</scope>
    <source>
        <strain evidence="2 6">CRI2_2</strain>
    </source>
</reference>
<dbReference type="Gene3D" id="3.30.1330.30">
    <property type="match status" value="1"/>
</dbReference>
<evidence type="ECO:0000313" key="4">
    <source>
        <dbReference type="Proteomes" id="UP000516696"/>
    </source>
</evidence>
<dbReference type="EMBL" id="JASUBT010000001">
    <property type="protein sequence ID" value="MDL4934234.1"/>
    <property type="molecule type" value="Genomic_DNA"/>
</dbReference>
<dbReference type="GeneID" id="93225127"/>
<dbReference type="RefSeq" id="WP_081131963.1">
    <property type="nucleotide sequence ID" value="NZ_BSYC01000001.1"/>
</dbReference>
<name>A0A2K3QXN3_ENTGA</name>
<proteinExistence type="predicted"/>
<evidence type="ECO:0000313" key="3">
    <source>
        <dbReference type="EMBL" id="QOG28337.1"/>
    </source>
</evidence>
<dbReference type="EMBL" id="JABXJK010000009">
    <property type="protein sequence ID" value="MBA0971504.1"/>
    <property type="molecule type" value="Genomic_DNA"/>
</dbReference>
<dbReference type="AlphaFoldDB" id="A0A2K3QXN3"/>
<reference evidence="3 4" key="1">
    <citation type="submission" date="2020-03" db="EMBL/GenBank/DDBJ databases">
        <title>Characterization of ganglioside-mimicking enterococci.</title>
        <authorList>
            <person name="Patry R.T."/>
            <person name="Nothaft H."/>
            <person name="Bridger R."/>
            <person name="Shajahan A."/>
            <person name="Huynh S."/>
            <person name="Sanchez S."/>
            <person name="Azadi P."/>
            <person name="Cooper K."/>
            <person name="Miller W.G."/>
            <person name="Parker C.T."/>
            <person name="Wells L."/>
            <person name="Szymanski C.M."/>
        </authorList>
    </citation>
    <scope>NUCLEOTIDE SEQUENCE [LARGE SCALE GENOMIC DNA]</scope>
    <source>
        <strain evidence="3 4">EGM181</strain>
    </source>
</reference>
<gene>
    <name evidence="3" type="ORF">EGM181_14270</name>
    <name evidence="1" type="ORF">HWH42_02630</name>
    <name evidence="2" type="ORF">QRX88_00725</name>
</gene>
<dbReference type="Proteomes" id="UP000516696">
    <property type="component" value="Chromosome"/>
</dbReference>
<evidence type="ECO:0000313" key="6">
    <source>
        <dbReference type="Proteomes" id="UP001241571"/>
    </source>
</evidence>
<reference evidence="1 5" key="2">
    <citation type="submission" date="2020-06" db="EMBL/GenBank/DDBJ databases">
        <title>Crossreactivity between MHC class I-restricted antigens from cancer cells and an enterococcal bacteriophage.</title>
        <authorList>
            <person name="Fluckiger A."/>
            <person name="Daillere R."/>
            <person name="Sassi M."/>
            <person name="Cattoir V."/>
            <person name="Kroemer G."/>
            <person name="Zitvogel L."/>
        </authorList>
    </citation>
    <scope>NUCLEOTIDE SEQUENCE [LARGE SCALE GENOMIC DNA]</scope>
    <source>
        <strain evidence="1 5">EG4</strain>
    </source>
</reference>
<sequence>MSRIDDYLKQQMQQSTKQTVEKDIFLGHSPNEIIYFITIHELLRSPDQLCHKLKDQISERDAKVVINGNIYDHALIKVLKAVIELKADYSVIVRDGFREYNKNLRSSEQVGLLVVKSAK</sequence>
<evidence type="ECO:0000313" key="2">
    <source>
        <dbReference type="EMBL" id="MDL4934234.1"/>
    </source>
</evidence>
<organism evidence="1 5">
    <name type="scientific">Enterococcus gallinarum</name>
    <dbReference type="NCBI Taxonomy" id="1353"/>
    <lineage>
        <taxon>Bacteria</taxon>
        <taxon>Bacillati</taxon>
        <taxon>Bacillota</taxon>
        <taxon>Bacilli</taxon>
        <taxon>Lactobacillales</taxon>
        <taxon>Enterococcaceae</taxon>
        <taxon>Enterococcus</taxon>
    </lineage>
</organism>
<protein>
    <recommendedName>
        <fullName evidence="7">DUF1694 domain-containing protein</fullName>
    </recommendedName>
</protein>
<dbReference type="Proteomes" id="UP001241571">
    <property type="component" value="Unassembled WGS sequence"/>
</dbReference>
<dbReference type="InterPro" id="IPR029064">
    <property type="entry name" value="Ribosomal_eL30-like_sf"/>
</dbReference>
<evidence type="ECO:0008006" key="7">
    <source>
        <dbReference type="Google" id="ProtNLM"/>
    </source>
</evidence>